<dbReference type="RefSeq" id="WP_007462963.1">
    <property type="nucleotide sequence ID" value="NZ_HF570108.1"/>
</dbReference>
<dbReference type="InterPro" id="IPR007278">
    <property type="entry name" value="DUF397"/>
</dbReference>
<organism evidence="2 3">
    <name type="scientific">Micromonospora lupini str. Lupac 08</name>
    <dbReference type="NCBI Taxonomy" id="1150864"/>
    <lineage>
        <taxon>Bacteria</taxon>
        <taxon>Bacillati</taxon>
        <taxon>Actinomycetota</taxon>
        <taxon>Actinomycetes</taxon>
        <taxon>Micromonosporales</taxon>
        <taxon>Micromonosporaceae</taxon>
        <taxon>Micromonospora</taxon>
    </lineage>
</organism>
<protein>
    <recommendedName>
        <fullName evidence="1">DUF397 domain-containing protein</fullName>
    </recommendedName>
</protein>
<dbReference type="STRING" id="1150864.MILUP08_45095"/>
<gene>
    <name evidence="2" type="ORF">MILUP08_45095</name>
</gene>
<name>I0L8R8_9ACTN</name>
<evidence type="ECO:0000259" key="1">
    <source>
        <dbReference type="Pfam" id="PF04149"/>
    </source>
</evidence>
<sequence>MNRDFLTTAIWRKSSRSLNENAQCVEVALALHAVGIRDSKDPRGPSLVVTAPQWMAFIGGLKDAGLRP</sequence>
<comment type="caution">
    <text evidence="2">The sequence shown here is derived from an EMBL/GenBank/DDBJ whole genome shotgun (WGS) entry which is preliminary data.</text>
</comment>
<dbReference type="EMBL" id="CAIE01000037">
    <property type="protein sequence ID" value="CCH20215.1"/>
    <property type="molecule type" value="Genomic_DNA"/>
</dbReference>
<accession>I0L8R8</accession>
<evidence type="ECO:0000313" key="2">
    <source>
        <dbReference type="EMBL" id="CCH20215.1"/>
    </source>
</evidence>
<dbReference type="AlphaFoldDB" id="I0L8R8"/>
<dbReference type="Pfam" id="PF04149">
    <property type="entry name" value="DUF397"/>
    <property type="match status" value="1"/>
</dbReference>
<feature type="domain" description="DUF397" evidence="1">
    <location>
        <begin position="11"/>
        <end position="62"/>
    </location>
</feature>
<dbReference type="Proteomes" id="UP000003448">
    <property type="component" value="Unassembled WGS sequence"/>
</dbReference>
<dbReference type="OrthoDB" id="4562195at2"/>
<dbReference type="eggNOG" id="ENOG502ZY1D">
    <property type="taxonomic scope" value="Bacteria"/>
</dbReference>
<proteinExistence type="predicted"/>
<reference evidence="3" key="1">
    <citation type="journal article" date="2012" name="J. Bacteriol.">
        <title>Genome Sequence of Micromonospora lupini Lupac 08, Isolated from Root Nodules of Lupinus angustifolius.</title>
        <authorList>
            <person name="Alonso-Vega P."/>
            <person name="Normand P."/>
            <person name="Bacigalupe R."/>
            <person name="Pujic P."/>
            <person name="Lajus A."/>
            <person name="Vallenet D."/>
            <person name="Carro L."/>
            <person name="Coll P."/>
            <person name="Trujillo M.E."/>
        </authorList>
    </citation>
    <scope>NUCLEOTIDE SEQUENCE [LARGE SCALE GENOMIC DNA]</scope>
    <source>
        <strain evidence="3">Lupac 08</strain>
    </source>
</reference>
<evidence type="ECO:0000313" key="3">
    <source>
        <dbReference type="Proteomes" id="UP000003448"/>
    </source>
</evidence>
<keyword evidence="3" id="KW-1185">Reference proteome</keyword>